<comment type="subcellular location">
    <subcellularLocation>
        <location evidence="1">Cytoplasm</location>
    </subcellularLocation>
</comment>
<dbReference type="Pfam" id="PF02367">
    <property type="entry name" value="TsaE"/>
    <property type="match status" value="1"/>
</dbReference>
<evidence type="ECO:0000256" key="9">
    <source>
        <dbReference type="ARBA" id="ARBA00022842"/>
    </source>
</evidence>
<evidence type="ECO:0000256" key="4">
    <source>
        <dbReference type="ARBA" id="ARBA00022490"/>
    </source>
</evidence>
<evidence type="ECO:0000256" key="1">
    <source>
        <dbReference type="ARBA" id="ARBA00004496"/>
    </source>
</evidence>
<dbReference type="Gene3D" id="3.40.50.300">
    <property type="entry name" value="P-loop containing nucleotide triphosphate hydrolases"/>
    <property type="match status" value="1"/>
</dbReference>
<keyword evidence="12" id="KW-1185">Reference proteome</keyword>
<keyword evidence="5" id="KW-0819">tRNA processing</keyword>
<dbReference type="PANTHER" id="PTHR33540:SF2">
    <property type="entry name" value="TRNA THREONYLCARBAMOYLADENOSINE BIOSYNTHESIS PROTEIN TSAE"/>
    <property type="match status" value="1"/>
</dbReference>
<name>A0A1I4H974_9FIRM</name>
<evidence type="ECO:0000256" key="7">
    <source>
        <dbReference type="ARBA" id="ARBA00022741"/>
    </source>
</evidence>
<evidence type="ECO:0000256" key="8">
    <source>
        <dbReference type="ARBA" id="ARBA00022840"/>
    </source>
</evidence>
<evidence type="ECO:0000256" key="6">
    <source>
        <dbReference type="ARBA" id="ARBA00022723"/>
    </source>
</evidence>
<organism evidence="11 12">
    <name type="scientific">Halanaerobium salsuginis</name>
    <dbReference type="NCBI Taxonomy" id="29563"/>
    <lineage>
        <taxon>Bacteria</taxon>
        <taxon>Bacillati</taxon>
        <taxon>Bacillota</taxon>
        <taxon>Clostridia</taxon>
        <taxon>Halanaerobiales</taxon>
        <taxon>Halanaerobiaceae</taxon>
        <taxon>Halanaerobium</taxon>
    </lineage>
</organism>
<dbReference type="AlphaFoldDB" id="A0A1I4H974"/>
<dbReference type="RefSeq" id="WP_089860601.1">
    <property type="nucleotide sequence ID" value="NZ_FOTI01000010.1"/>
</dbReference>
<gene>
    <name evidence="11" type="ORF">SAMN02983006_00989</name>
</gene>
<dbReference type="GO" id="GO:0005524">
    <property type="term" value="F:ATP binding"/>
    <property type="evidence" value="ECO:0007669"/>
    <property type="project" value="UniProtKB-KW"/>
</dbReference>
<dbReference type="PANTHER" id="PTHR33540">
    <property type="entry name" value="TRNA THREONYLCARBAMOYLADENOSINE BIOSYNTHESIS PROTEIN TSAE"/>
    <property type="match status" value="1"/>
</dbReference>
<keyword evidence="6" id="KW-0479">Metal-binding</keyword>
<dbReference type="SUPFAM" id="SSF52540">
    <property type="entry name" value="P-loop containing nucleoside triphosphate hydrolases"/>
    <property type="match status" value="1"/>
</dbReference>
<dbReference type="InterPro" id="IPR027417">
    <property type="entry name" value="P-loop_NTPase"/>
</dbReference>
<dbReference type="InterPro" id="IPR003442">
    <property type="entry name" value="T6A_TsaE"/>
</dbReference>
<proteinExistence type="inferred from homology"/>
<evidence type="ECO:0000256" key="2">
    <source>
        <dbReference type="ARBA" id="ARBA00007599"/>
    </source>
</evidence>
<evidence type="ECO:0000256" key="10">
    <source>
        <dbReference type="ARBA" id="ARBA00032441"/>
    </source>
</evidence>
<evidence type="ECO:0000313" key="11">
    <source>
        <dbReference type="EMBL" id="SFL37966.1"/>
    </source>
</evidence>
<protein>
    <recommendedName>
        <fullName evidence="3">tRNA threonylcarbamoyladenosine biosynthesis protein TsaE</fullName>
    </recommendedName>
    <alternativeName>
        <fullName evidence="10">t(6)A37 threonylcarbamoyladenosine biosynthesis protein TsaE</fullName>
    </alternativeName>
</protein>
<dbReference type="NCBIfam" id="TIGR00150">
    <property type="entry name" value="T6A_YjeE"/>
    <property type="match status" value="1"/>
</dbReference>
<keyword evidence="8" id="KW-0067">ATP-binding</keyword>
<dbReference type="GO" id="GO:0002949">
    <property type="term" value="P:tRNA threonylcarbamoyladenosine modification"/>
    <property type="evidence" value="ECO:0007669"/>
    <property type="project" value="InterPro"/>
</dbReference>
<dbReference type="Proteomes" id="UP000199006">
    <property type="component" value="Unassembled WGS sequence"/>
</dbReference>
<keyword evidence="9" id="KW-0460">Magnesium</keyword>
<dbReference type="GO" id="GO:0005737">
    <property type="term" value="C:cytoplasm"/>
    <property type="evidence" value="ECO:0007669"/>
    <property type="project" value="UniProtKB-SubCell"/>
</dbReference>
<evidence type="ECO:0000313" key="12">
    <source>
        <dbReference type="Proteomes" id="UP000199006"/>
    </source>
</evidence>
<dbReference type="OrthoDB" id="9815896at2"/>
<accession>A0A1I4H974</accession>
<keyword evidence="4" id="KW-0963">Cytoplasm</keyword>
<reference evidence="11 12" key="1">
    <citation type="submission" date="2016-10" db="EMBL/GenBank/DDBJ databases">
        <authorList>
            <person name="de Groot N.N."/>
        </authorList>
    </citation>
    <scope>NUCLEOTIDE SEQUENCE [LARGE SCALE GENOMIC DNA]</scope>
    <source>
        <strain evidence="11 12">ATCC 51327</strain>
    </source>
</reference>
<evidence type="ECO:0000256" key="5">
    <source>
        <dbReference type="ARBA" id="ARBA00022694"/>
    </source>
</evidence>
<dbReference type="EMBL" id="FOTI01000010">
    <property type="protein sequence ID" value="SFL37966.1"/>
    <property type="molecule type" value="Genomic_DNA"/>
</dbReference>
<keyword evidence="7" id="KW-0547">Nucleotide-binding</keyword>
<dbReference type="STRING" id="29563.SAMN02983006_00989"/>
<dbReference type="GO" id="GO:0046872">
    <property type="term" value="F:metal ion binding"/>
    <property type="evidence" value="ECO:0007669"/>
    <property type="project" value="UniProtKB-KW"/>
</dbReference>
<evidence type="ECO:0000256" key="3">
    <source>
        <dbReference type="ARBA" id="ARBA00019010"/>
    </source>
</evidence>
<sequence length="161" mass="17905">MDELELSFISNSPVESQQLAEEIANYLTAPLLILCAGDLGTGKTLFTKSLAAGLGYQGKVSSPTFNLVQEYQGSPELIHMDLYRLQSEAELATIGFEDYLNRNAIILIEWPEIAFNLIPADFIYLKLEKLAVGQRKISFQAEGESCQNLVERLKNNVNFGN</sequence>
<comment type="similarity">
    <text evidence="2">Belongs to the TsaE family.</text>
</comment>